<dbReference type="Proteomes" id="UP001566132">
    <property type="component" value="Unassembled WGS sequence"/>
</dbReference>
<evidence type="ECO:0000313" key="2">
    <source>
        <dbReference type="Proteomes" id="UP001566132"/>
    </source>
</evidence>
<proteinExistence type="predicted"/>
<comment type="caution">
    <text evidence="1">The sequence shown here is derived from an EMBL/GenBank/DDBJ whole genome shotgun (WGS) entry which is preliminary data.</text>
</comment>
<evidence type="ECO:0000313" key="1">
    <source>
        <dbReference type="EMBL" id="KAL1489543.1"/>
    </source>
</evidence>
<keyword evidence="2" id="KW-1185">Reference proteome</keyword>
<gene>
    <name evidence="1" type="ORF">ABEB36_013497</name>
</gene>
<sequence length="115" mass="13871">MIARKKDKISNEVLWQKMCWQRFNKSQPFVMEFKETFHGEFRTLDFNKRNRRLSQTSLKMLHKRPIPITQQKYYDLISLFTMNPPALGDVYKPFYYSLPHHNGGIENEIAEDENE</sequence>
<accession>A0ABD1E4E5</accession>
<name>A0ABD1E4E5_HYPHA</name>
<reference evidence="1 2" key="1">
    <citation type="submission" date="2024-05" db="EMBL/GenBank/DDBJ databases">
        <title>Genetic variation in Jamaican populations of the coffee berry borer (Hypothenemus hampei).</title>
        <authorList>
            <person name="Errbii M."/>
            <person name="Myrie A."/>
        </authorList>
    </citation>
    <scope>NUCLEOTIDE SEQUENCE [LARGE SCALE GENOMIC DNA]</scope>
    <source>
        <strain evidence="1">JA-Hopewell-2020-01-JO</strain>
        <tissue evidence="1">Whole body</tissue>
    </source>
</reference>
<organism evidence="1 2">
    <name type="scientific">Hypothenemus hampei</name>
    <name type="common">Coffee berry borer</name>
    <dbReference type="NCBI Taxonomy" id="57062"/>
    <lineage>
        <taxon>Eukaryota</taxon>
        <taxon>Metazoa</taxon>
        <taxon>Ecdysozoa</taxon>
        <taxon>Arthropoda</taxon>
        <taxon>Hexapoda</taxon>
        <taxon>Insecta</taxon>
        <taxon>Pterygota</taxon>
        <taxon>Neoptera</taxon>
        <taxon>Endopterygota</taxon>
        <taxon>Coleoptera</taxon>
        <taxon>Polyphaga</taxon>
        <taxon>Cucujiformia</taxon>
        <taxon>Curculionidae</taxon>
        <taxon>Scolytinae</taxon>
        <taxon>Hypothenemus</taxon>
    </lineage>
</organism>
<dbReference type="AlphaFoldDB" id="A0ABD1E4E5"/>
<protein>
    <submittedName>
        <fullName evidence="1">Uncharacterized protein</fullName>
    </submittedName>
</protein>
<dbReference type="EMBL" id="JBDJPC010000011">
    <property type="protein sequence ID" value="KAL1489543.1"/>
    <property type="molecule type" value="Genomic_DNA"/>
</dbReference>